<dbReference type="InterPro" id="IPR008523">
    <property type="entry name" value="DUF805"/>
</dbReference>
<feature type="transmembrane region" description="Helical" evidence="1">
    <location>
        <begin position="118"/>
        <end position="141"/>
    </location>
</feature>
<feature type="transmembrane region" description="Helical" evidence="1">
    <location>
        <begin position="46"/>
        <end position="65"/>
    </location>
</feature>
<organism evidence="2 3">
    <name type="scientific">Marinobacterium iners DSM 11526</name>
    <dbReference type="NCBI Taxonomy" id="1122198"/>
    <lineage>
        <taxon>Bacteria</taxon>
        <taxon>Pseudomonadati</taxon>
        <taxon>Pseudomonadota</taxon>
        <taxon>Gammaproteobacteria</taxon>
        <taxon>Oceanospirillales</taxon>
        <taxon>Oceanospirillaceae</taxon>
        <taxon>Marinobacterium</taxon>
    </lineage>
</organism>
<dbReference type="STRING" id="1122198.SAMN02745729_13313"/>
<keyword evidence="1" id="KW-0472">Membrane</keyword>
<keyword evidence="3" id="KW-1185">Reference proteome</keyword>
<dbReference type="AlphaFoldDB" id="A0A1H4H9B6"/>
<dbReference type="RefSeq" id="WP_175527736.1">
    <property type="nucleotide sequence ID" value="NZ_FNRJ01000033.1"/>
</dbReference>
<feature type="transmembrane region" description="Helical" evidence="1">
    <location>
        <begin position="77"/>
        <end position="98"/>
    </location>
</feature>
<evidence type="ECO:0000313" key="2">
    <source>
        <dbReference type="EMBL" id="SEB18285.1"/>
    </source>
</evidence>
<dbReference type="GO" id="GO:0005886">
    <property type="term" value="C:plasma membrane"/>
    <property type="evidence" value="ECO:0007669"/>
    <property type="project" value="TreeGrafter"/>
</dbReference>
<dbReference type="Proteomes" id="UP000242469">
    <property type="component" value="Unassembled WGS sequence"/>
</dbReference>
<dbReference type="PANTHER" id="PTHR34980:SF3">
    <property type="entry name" value="BLR8105 PROTEIN"/>
    <property type="match status" value="1"/>
</dbReference>
<dbReference type="EMBL" id="FNRJ01000033">
    <property type="protein sequence ID" value="SEB18285.1"/>
    <property type="molecule type" value="Genomic_DNA"/>
</dbReference>
<feature type="transmembrane region" description="Helical" evidence="1">
    <location>
        <begin position="21"/>
        <end position="40"/>
    </location>
</feature>
<reference evidence="3" key="1">
    <citation type="submission" date="2016-10" db="EMBL/GenBank/DDBJ databases">
        <authorList>
            <person name="Varghese N."/>
            <person name="Submissions S."/>
        </authorList>
    </citation>
    <scope>NUCLEOTIDE SEQUENCE [LARGE SCALE GENOMIC DNA]</scope>
    <source>
        <strain evidence="3">DSM 11526</strain>
    </source>
</reference>
<proteinExistence type="predicted"/>
<protein>
    <submittedName>
        <fullName evidence="2">Uncharacterized membrane protein YhaH, DUF805 family</fullName>
    </submittedName>
</protein>
<keyword evidence="1" id="KW-1133">Transmembrane helix</keyword>
<accession>A0A1H4H9B6</accession>
<evidence type="ECO:0000256" key="1">
    <source>
        <dbReference type="SAM" id="Phobius"/>
    </source>
</evidence>
<sequence length="153" mass="17118">MKKELVLGFGRLSRLRFMAYLNLWHLLAFAPLTLWALLATPEASSLLTFTVASVVVFNLVALKMVAQRYRDAGASGFWSLIYLIPPAAPFIYLILATVPGDRDDNRFGKAPPKSPRWLLIPALLPLILLIWHWITLINLLFSSAPLLMAGMTL</sequence>
<keyword evidence="1" id="KW-0812">Transmembrane</keyword>
<dbReference type="PANTHER" id="PTHR34980">
    <property type="entry name" value="INNER MEMBRANE PROTEIN-RELATED-RELATED"/>
    <property type="match status" value="1"/>
</dbReference>
<gene>
    <name evidence="2" type="ORF">SAMN02745729_13313</name>
</gene>
<dbReference type="Pfam" id="PF05656">
    <property type="entry name" value="DUF805"/>
    <property type="match status" value="1"/>
</dbReference>
<evidence type="ECO:0000313" key="3">
    <source>
        <dbReference type="Proteomes" id="UP000242469"/>
    </source>
</evidence>
<name>A0A1H4H9B6_9GAMM</name>